<dbReference type="GO" id="GO:0006508">
    <property type="term" value="P:proteolysis"/>
    <property type="evidence" value="ECO:0007669"/>
    <property type="project" value="InterPro"/>
</dbReference>
<gene>
    <name evidence="4" type="ORF">SAMN06296036_10451</name>
</gene>
<proteinExistence type="inferred from homology"/>
<evidence type="ECO:0000256" key="2">
    <source>
        <dbReference type="ARBA" id="ARBA00005988"/>
    </source>
</evidence>
<keyword evidence="4" id="KW-0121">Carboxypeptidase</keyword>
<name>A0A1Y6BED2_9BACT</name>
<organism evidence="4 5">
    <name type="scientific">Pseudobacteriovorax antillogorgiicola</name>
    <dbReference type="NCBI Taxonomy" id="1513793"/>
    <lineage>
        <taxon>Bacteria</taxon>
        <taxon>Pseudomonadati</taxon>
        <taxon>Bdellovibrionota</taxon>
        <taxon>Oligoflexia</taxon>
        <taxon>Oligoflexales</taxon>
        <taxon>Pseudobacteriovoracaceae</taxon>
        <taxon>Pseudobacteriovorax</taxon>
    </lineage>
</organism>
<dbReference type="Proteomes" id="UP000192907">
    <property type="component" value="Unassembled WGS sequence"/>
</dbReference>
<dbReference type="EMBL" id="FWZT01000004">
    <property type="protein sequence ID" value="SMF05205.1"/>
    <property type="molecule type" value="Genomic_DNA"/>
</dbReference>
<dbReference type="STRING" id="1513793.SAMN06296036_10451"/>
<dbReference type="AlphaFoldDB" id="A0A1Y6BED2"/>
<evidence type="ECO:0000313" key="5">
    <source>
        <dbReference type="Proteomes" id="UP000192907"/>
    </source>
</evidence>
<dbReference type="GO" id="GO:0008270">
    <property type="term" value="F:zinc ion binding"/>
    <property type="evidence" value="ECO:0007669"/>
    <property type="project" value="InterPro"/>
</dbReference>
<dbReference type="OrthoDB" id="5290270at2"/>
<dbReference type="RefSeq" id="WP_132316961.1">
    <property type="nucleotide sequence ID" value="NZ_FWZT01000004.1"/>
</dbReference>
<reference evidence="5" key="1">
    <citation type="submission" date="2017-04" db="EMBL/GenBank/DDBJ databases">
        <authorList>
            <person name="Varghese N."/>
            <person name="Submissions S."/>
        </authorList>
    </citation>
    <scope>NUCLEOTIDE SEQUENCE [LARGE SCALE GENOMIC DNA]</scope>
    <source>
        <strain evidence="5">RKEM611</strain>
    </source>
</reference>
<dbReference type="GO" id="GO:0004181">
    <property type="term" value="F:metallocarboxypeptidase activity"/>
    <property type="evidence" value="ECO:0007669"/>
    <property type="project" value="InterPro"/>
</dbReference>
<keyword evidence="4" id="KW-0378">Hydrolase</keyword>
<dbReference type="PANTHER" id="PTHR11705:SF119">
    <property type="entry name" value="OS02G0119300 PROTEIN"/>
    <property type="match status" value="1"/>
</dbReference>
<protein>
    <submittedName>
        <fullName evidence="4">Zinc carboxypeptidase</fullName>
    </submittedName>
</protein>
<dbReference type="PANTHER" id="PTHR11705">
    <property type="entry name" value="PROTEASE FAMILY M14 CARBOXYPEPTIDASE A,B"/>
    <property type="match status" value="1"/>
</dbReference>
<evidence type="ECO:0000313" key="4">
    <source>
        <dbReference type="EMBL" id="SMF05205.1"/>
    </source>
</evidence>
<keyword evidence="4" id="KW-0645">Protease</keyword>
<keyword evidence="5" id="KW-1185">Reference proteome</keyword>
<accession>A0A1Y6BED2</accession>
<evidence type="ECO:0000256" key="1">
    <source>
        <dbReference type="ARBA" id="ARBA00001947"/>
    </source>
</evidence>
<comment type="cofactor">
    <cofactor evidence="1">
        <name>Zn(2+)</name>
        <dbReference type="ChEBI" id="CHEBI:29105"/>
    </cofactor>
</comment>
<dbReference type="Gene3D" id="3.40.630.10">
    <property type="entry name" value="Zn peptidases"/>
    <property type="match status" value="1"/>
</dbReference>
<dbReference type="SMART" id="SM00631">
    <property type="entry name" value="Zn_pept"/>
    <property type="match status" value="1"/>
</dbReference>
<dbReference type="GO" id="GO:0005615">
    <property type="term" value="C:extracellular space"/>
    <property type="evidence" value="ECO:0007669"/>
    <property type="project" value="TreeGrafter"/>
</dbReference>
<dbReference type="InterPro" id="IPR000834">
    <property type="entry name" value="Peptidase_M14"/>
</dbReference>
<dbReference type="Pfam" id="PF00246">
    <property type="entry name" value="Peptidase_M14"/>
    <property type="match status" value="1"/>
</dbReference>
<dbReference type="SUPFAM" id="SSF53187">
    <property type="entry name" value="Zn-dependent exopeptidases"/>
    <property type="match status" value="1"/>
</dbReference>
<feature type="domain" description="Peptidase M14" evidence="3">
    <location>
        <begin position="8"/>
        <end position="269"/>
    </location>
</feature>
<evidence type="ECO:0000259" key="3">
    <source>
        <dbReference type="SMART" id="SM00631"/>
    </source>
</evidence>
<sequence>MSAEFSYFPELRDIYECAQNLNGVGEFCEEAWVSYKKYKFPLLSFRFGSEDKNVPKLVLVGGVHGLEKVGTHVVTSYLQTLIRLLKWDQSVRAILDKCQLHIYPLANPVGMYRRTRSNGNGVDIMRNAPIDARKTSLPFVSGHRVSPKIPWYRGEEGEAMELETQVLCDYVRRYTFDSDLAVVLDVHSGFGLIDRLWFPFAFSETVFPDAHKVLALKRLLDHSYPNHIYTVEPQNIHYMAHGDVWDYMYFEHRKYCKDQDRVFVPLCLEMGSWHWIRKNPRQVFSALGIFNPVLPHRLKRTQRRHLLLFDFLLKAVNSGDSWANLTPGQKIHLQKKATHIWYRSQAS</sequence>
<comment type="similarity">
    <text evidence="2">Belongs to the peptidase M14 family.</text>
</comment>